<gene>
    <name evidence="10" type="ORF">Celaphus_00002614</name>
</gene>
<reference evidence="10 11" key="1">
    <citation type="journal article" date="2018" name="Mol. Genet. Genomics">
        <title>The red deer Cervus elaphus genome CerEla1.0: sequencing, annotating, genes, and chromosomes.</title>
        <authorList>
            <person name="Bana N.A."/>
            <person name="Nyiri A."/>
            <person name="Nagy J."/>
            <person name="Frank K."/>
            <person name="Nagy T."/>
            <person name="Steger V."/>
            <person name="Schiller M."/>
            <person name="Lakatos P."/>
            <person name="Sugar L."/>
            <person name="Horn P."/>
            <person name="Barta E."/>
            <person name="Orosz L."/>
        </authorList>
    </citation>
    <scope>NUCLEOTIDE SEQUENCE [LARGE SCALE GENOMIC DNA]</scope>
    <source>
        <strain evidence="10">Hungarian</strain>
    </source>
</reference>
<keyword evidence="6" id="KW-0325">Glycoprotein</keyword>
<proteinExistence type="inferred from homology"/>
<accession>A0A212CHS1</accession>
<feature type="transmembrane region" description="Helical" evidence="8">
    <location>
        <begin position="656"/>
        <end position="676"/>
    </location>
</feature>
<keyword evidence="4 8" id="KW-1133">Transmembrane helix</keyword>
<dbReference type="Pfam" id="PF12349">
    <property type="entry name" value="Sterol-sensing"/>
    <property type="match status" value="1"/>
</dbReference>
<keyword evidence="11" id="KW-1185">Reference proteome</keyword>
<evidence type="ECO:0000313" key="10">
    <source>
        <dbReference type="EMBL" id="OWK05394.1"/>
    </source>
</evidence>
<feature type="transmembrane region" description="Helical" evidence="8">
    <location>
        <begin position="1053"/>
        <end position="1075"/>
    </location>
</feature>
<dbReference type="Gene3D" id="1.20.1640.10">
    <property type="entry name" value="Multidrug efflux transporter AcrB transmembrane domain"/>
    <property type="match status" value="1"/>
</dbReference>
<keyword evidence="5 8" id="KW-0472">Membrane</keyword>
<evidence type="ECO:0000256" key="5">
    <source>
        <dbReference type="ARBA" id="ARBA00023136"/>
    </source>
</evidence>
<protein>
    <recommendedName>
        <fullName evidence="9">SSD domain-containing protein</fullName>
    </recommendedName>
</protein>
<sequence>MARPPPLGELPPGYTPPARPATPQILAGSLKAPLWLRAYFQGLLFSLGCGIQRHCGKVLFLGLLAFGALALGLRVAIIETDLEQLWVEAGSRVSQELEYTKEKLGEEAAYTSQMLIQTPRQEGENILTPEALDLHLQAALTASKVQVSLYGKSWDLNKICYKSGVPLIENGMIERMIEKLFPCVILTPLDCFWEGAKLQGGSAYLPGRPDIQWTNLDPEQLLEELGPFASLEGFRELLDKAQVGQAYVGRPCLHPDDLHCPSSAPNHHSRQAPDVAQELSGGCHGFSHKFMHWQEELLLGGMARDPQGQLLRAEALQSTFLLMSPRQLYEHFRGDYQTHDIGWSEEQAGTVLQAWQRRFVQLAQESLPENASQQIHAFSSTTLDDILHAFSEVSAARVVGGYLLMLAYACVTMLRWDCAQSQGAVGLAGVLLVALAVASGLGLCALLGIAFNAATTQERTGECLQRTGTSVTLTSINNMVAFFMAALVPIPALRAFSLQAAIVVGCNFAAVMLVFPAVLSLDLHRRHCQRLDVLCCFSSPCSARVIQILPQELGNGTVPVGIAHLTATVQAFAHCEASSQHVVTILPPQAHLVPPPSDALGSELFSPGGSTRDLLGQEEGTGQKAACKSLPCARWNLAHFARSQFAPLLLQSHTKAVVLVLFGALLGLSLYGATLVQDGLALTDVVPRGTKEHAFLSAQLRYFSLYEVALVTQGGFDYAHSQRALFDLHQRFSSLKAVLPPPATQAPRTWLHYYRNWLQGKRRGDGPGGLRLAGAPRAHRTTGLLPRPLPGIQAAFDQDWASGRITRHSYRNGSEDGALAYKLLVQTGDAQEPLDFSQLTTRKLVDKEGLIPPELFYMGLTVWVSSDPLGLAASQANFYPPPPDKTPRGRTFAVSPGGARTAWTWAHTGPPLKPCPRLPGAHRLPLPLPPPPPSTVPAAQPLEFAQFPFLLHGLQKTADFVEAIEGARAACAEAGRAGVRAYPSGSPFLFWEQYLGLRRCFLLAVCILLLCTFLVCALLLLNPWTAALIVLVLAMMTVELFGIMGFLGIKLSAIPVVILVASVGIGVEFTVHGFLTAQGSRNLRAARALERTFAPVTDGAISTLLGLLMLAGSNFDFIVRYFFVVLTILTLLGLLHGLVLLPVLLSILGPPPEVVQMYKESTEVLSPPAPQGGGLRWGISSTLPQSFARVTTSMTVALHPPPLPGAYIHPASEEPAWSPAATPAANGPSNLGSRGLCPATG</sequence>
<organism evidence="10 11">
    <name type="scientific">Cervus elaphus hippelaphus</name>
    <name type="common">European red deer</name>
    <dbReference type="NCBI Taxonomy" id="46360"/>
    <lineage>
        <taxon>Eukaryota</taxon>
        <taxon>Metazoa</taxon>
        <taxon>Chordata</taxon>
        <taxon>Craniata</taxon>
        <taxon>Vertebrata</taxon>
        <taxon>Euteleostomi</taxon>
        <taxon>Mammalia</taxon>
        <taxon>Eutheria</taxon>
        <taxon>Laurasiatheria</taxon>
        <taxon>Artiodactyla</taxon>
        <taxon>Ruminantia</taxon>
        <taxon>Pecora</taxon>
        <taxon>Cervidae</taxon>
        <taxon>Cervinae</taxon>
        <taxon>Cervus</taxon>
    </lineage>
</organism>
<dbReference type="InterPro" id="IPR000731">
    <property type="entry name" value="SSD"/>
</dbReference>
<feature type="domain" description="SSD" evidence="9">
    <location>
        <begin position="394"/>
        <end position="521"/>
    </location>
</feature>
<dbReference type="PROSITE" id="PS50156">
    <property type="entry name" value="SSD"/>
    <property type="match status" value="1"/>
</dbReference>
<dbReference type="FunFam" id="1.20.1640.10:FF:000007">
    <property type="entry name" value="Protein patched homolog 1"/>
    <property type="match status" value="1"/>
</dbReference>
<feature type="transmembrane region" description="Helical" evidence="8">
    <location>
        <begin position="471"/>
        <end position="490"/>
    </location>
</feature>
<feature type="transmembrane region" description="Helical" evidence="8">
    <location>
        <begin position="1121"/>
        <end position="1148"/>
    </location>
</feature>
<dbReference type="AlphaFoldDB" id="A0A212CHS1"/>
<dbReference type="GO" id="GO:0097108">
    <property type="term" value="F:hedgehog family protein binding"/>
    <property type="evidence" value="ECO:0007669"/>
    <property type="project" value="TreeGrafter"/>
</dbReference>
<evidence type="ECO:0000256" key="1">
    <source>
        <dbReference type="ARBA" id="ARBA00004141"/>
    </source>
</evidence>
<evidence type="ECO:0000256" key="8">
    <source>
        <dbReference type="SAM" id="Phobius"/>
    </source>
</evidence>
<evidence type="ECO:0000256" key="7">
    <source>
        <dbReference type="SAM" id="MobiDB-lite"/>
    </source>
</evidence>
<dbReference type="Proteomes" id="UP000242450">
    <property type="component" value="Chromosome 20"/>
</dbReference>
<dbReference type="GO" id="GO:0005886">
    <property type="term" value="C:plasma membrane"/>
    <property type="evidence" value="ECO:0007669"/>
    <property type="project" value="TreeGrafter"/>
</dbReference>
<dbReference type="SUPFAM" id="SSF82866">
    <property type="entry name" value="Multidrug efflux transporter AcrB transmembrane domain"/>
    <property type="match status" value="2"/>
</dbReference>
<dbReference type="PANTHER" id="PTHR46022:SF3">
    <property type="entry name" value="PROTEIN PATCHED HOMOLOG 2"/>
    <property type="match status" value="1"/>
</dbReference>
<evidence type="ECO:0000256" key="6">
    <source>
        <dbReference type="ARBA" id="ARBA00023180"/>
    </source>
</evidence>
<evidence type="ECO:0000313" key="11">
    <source>
        <dbReference type="Proteomes" id="UP000242450"/>
    </source>
</evidence>
<dbReference type="GO" id="GO:0008158">
    <property type="term" value="F:hedgehog receptor activity"/>
    <property type="evidence" value="ECO:0007669"/>
    <property type="project" value="TreeGrafter"/>
</dbReference>
<keyword evidence="3 8" id="KW-0812">Transmembrane</keyword>
<dbReference type="InterPro" id="IPR053958">
    <property type="entry name" value="HMGCR/SNAP/NPC1-like_SSD"/>
</dbReference>
<comment type="similarity">
    <text evidence="2">Belongs to the patched family.</text>
</comment>
<feature type="transmembrane region" description="Helical" evidence="8">
    <location>
        <begin position="1028"/>
        <end position="1047"/>
    </location>
</feature>
<evidence type="ECO:0000256" key="2">
    <source>
        <dbReference type="ARBA" id="ARBA00005585"/>
    </source>
</evidence>
<dbReference type="OrthoDB" id="5873834at2759"/>
<evidence type="ECO:0000256" key="3">
    <source>
        <dbReference type="ARBA" id="ARBA00022692"/>
    </source>
</evidence>
<feature type="region of interest" description="Disordered" evidence="7">
    <location>
        <begin position="1218"/>
        <end position="1241"/>
    </location>
</feature>
<dbReference type="EMBL" id="MKHE01000020">
    <property type="protein sequence ID" value="OWK05394.1"/>
    <property type="molecule type" value="Genomic_DNA"/>
</dbReference>
<feature type="transmembrane region" description="Helical" evidence="8">
    <location>
        <begin position="496"/>
        <end position="521"/>
    </location>
</feature>
<name>A0A212CHS1_CEREH</name>
<feature type="transmembrane region" description="Helical" evidence="8">
    <location>
        <begin position="1001"/>
        <end position="1021"/>
    </location>
</feature>
<evidence type="ECO:0000259" key="9">
    <source>
        <dbReference type="PROSITE" id="PS50156"/>
    </source>
</evidence>
<dbReference type="GO" id="GO:0005119">
    <property type="term" value="F:smoothened binding"/>
    <property type="evidence" value="ECO:0007669"/>
    <property type="project" value="TreeGrafter"/>
</dbReference>
<dbReference type="GO" id="GO:0045879">
    <property type="term" value="P:negative regulation of smoothened signaling pathway"/>
    <property type="evidence" value="ECO:0007669"/>
    <property type="project" value="TreeGrafter"/>
</dbReference>
<comment type="subcellular location">
    <subcellularLocation>
        <location evidence="1">Membrane</location>
        <topology evidence="1">Multi-pass membrane protein</topology>
    </subcellularLocation>
</comment>
<evidence type="ECO:0000256" key="4">
    <source>
        <dbReference type="ARBA" id="ARBA00022989"/>
    </source>
</evidence>
<dbReference type="PANTHER" id="PTHR46022">
    <property type="entry name" value="PROTEIN PATCHED"/>
    <property type="match status" value="1"/>
</dbReference>
<feature type="transmembrane region" description="Helical" evidence="8">
    <location>
        <begin position="424"/>
        <end position="451"/>
    </location>
</feature>
<comment type="caution">
    <text evidence="10">The sequence shown here is derived from an EMBL/GenBank/DDBJ whole genome shotgun (WGS) entry which is preliminary data.</text>
</comment>